<evidence type="ECO:0000313" key="3">
    <source>
        <dbReference type="Proteomes" id="UP000636793"/>
    </source>
</evidence>
<name>A0A916WY44_9MICO</name>
<dbReference type="Gene3D" id="1.10.1200.10">
    <property type="entry name" value="ACP-like"/>
    <property type="match status" value="1"/>
</dbReference>
<accession>A0A916WY44</accession>
<feature type="domain" description="Carrier" evidence="1">
    <location>
        <begin position="8"/>
        <end position="74"/>
    </location>
</feature>
<reference evidence="2" key="2">
    <citation type="submission" date="2020-09" db="EMBL/GenBank/DDBJ databases">
        <authorList>
            <person name="Sun Q."/>
            <person name="Zhou Y."/>
        </authorList>
    </citation>
    <scope>NUCLEOTIDE SEQUENCE</scope>
    <source>
        <strain evidence="2">CGMCC 1.15085</strain>
    </source>
</reference>
<dbReference type="InterPro" id="IPR009081">
    <property type="entry name" value="PP-bd_ACP"/>
</dbReference>
<evidence type="ECO:0000259" key="1">
    <source>
        <dbReference type="Pfam" id="PF00550"/>
    </source>
</evidence>
<protein>
    <recommendedName>
        <fullName evidence="1">Carrier domain-containing protein</fullName>
    </recommendedName>
</protein>
<gene>
    <name evidence="2" type="ORF">GCM10011492_32060</name>
</gene>
<dbReference type="SUPFAM" id="SSF47336">
    <property type="entry name" value="ACP-like"/>
    <property type="match status" value="1"/>
</dbReference>
<comment type="caution">
    <text evidence="2">The sequence shown here is derived from an EMBL/GenBank/DDBJ whole genome shotgun (WGS) entry which is preliminary data.</text>
</comment>
<evidence type="ECO:0000313" key="2">
    <source>
        <dbReference type="EMBL" id="GGB38866.1"/>
    </source>
</evidence>
<dbReference type="Proteomes" id="UP000636793">
    <property type="component" value="Unassembled WGS sequence"/>
</dbReference>
<dbReference type="RefSeq" id="WP_188838051.1">
    <property type="nucleotide sequence ID" value="NZ_BMHI01000005.1"/>
</dbReference>
<proteinExistence type="predicted"/>
<dbReference type="EMBL" id="BMHI01000005">
    <property type="protein sequence ID" value="GGB38866.1"/>
    <property type="molecule type" value="Genomic_DNA"/>
</dbReference>
<organism evidence="2 3">
    <name type="scientific">Flexivirga endophytica</name>
    <dbReference type="NCBI Taxonomy" id="1849103"/>
    <lineage>
        <taxon>Bacteria</taxon>
        <taxon>Bacillati</taxon>
        <taxon>Actinomycetota</taxon>
        <taxon>Actinomycetes</taxon>
        <taxon>Micrococcales</taxon>
        <taxon>Dermacoccaceae</taxon>
        <taxon>Flexivirga</taxon>
    </lineage>
</organism>
<keyword evidence="3" id="KW-1185">Reference proteome</keyword>
<reference evidence="2" key="1">
    <citation type="journal article" date="2014" name="Int. J. Syst. Evol. Microbiol.">
        <title>Complete genome sequence of Corynebacterium casei LMG S-19264T (=DSM 44701T), isolated from a smear-ripened cheese.</title>
        <authorList>
            <consortium name="US DOE Joint Genome Institute (JGI-PGF)"/>
            <person name="Walter F."/>
            <person name="Albersmeier A."/>
            <person name="Kalinowski J."/>
            <person name="Ruckert C."/>
        </authorList>
    </citation>
    <scope>NUCLEOTIDE SEQUENCE</scope>
    <source>
        <strain evidence="2">CGMCC 1.15085</strain>
    </source>
</reference>
<dbReference type="InterPro" id="IPR036736">
    <property type="entry name" value="ACP-like_sf"/>
</dbReference>
<dbReference type="Pfam" id="PF00550">
    <property type="entry name" value="PP-binding"/>
    <property type="match status" value="1"/>
</dbReference>
<dbReference type="AlphaFoldDB" id="A0A916WY44"/>
<sequence length="84" mass="9266">MSGLSRDHVRTMMGEVLAAQGKQLPADDSTRLDGIGFRSLDFSELALRVEDELDTELNFDAPELRSVETVGDVLDFIDQLQPTA</sequence>